<feature type="compositionally biased region" description="Gly residues" evidence="1">
    <location>
        <begin position="131"/>
        <end position="147"/>
    </location>
</feature>
<dbReference type="SUPFAM" id="SSF140459">
    <property type="entry name" value="PE/PPE dimer-like"/>
    <property type="match status" value="1"/>
</dbReference>
<comment type="caution">
    <text evidence="3">The sequence shown here is derived from an EMBL/GenBank/DDBJ whole genome shotgun (WGS) entry which is preliminary data.</text>
</comment>
<dbReference type="AlphaFoldDB" id="A0A7Z7IN24"/>
<feature type="domain" description="PE" evidence="2">
    <location>
        <begin position="4"/>
        <end position="94"/>
    </location>
</feature>
<reference evidence="3 4" key="1">
    <citation type="submission" date="2017-10" db="EMBL/GenBank/DDBJ databases">
        <authorList>
            <consortium name="Urmite Genomes"/>
        </authorList>
    </citation>
    <scope>NUCLEOTIDE SEQUENCE [LARGE SCALE GENOMIC DNA]</scope>
    <source>
        <strain evidence="3 4">FB-527</strain>
    </source>
</reference>
<organism evidence="3 4">
    <name type="scientific">Mycobacterium simulans</name>
    <dbReference type="NCBI Taxonomy" id="627089"/>
    <lineage>
        <taxon>Bacteria</taxon>
        <taxon>Bacillati</taxon>
        <taxon>Actinomycetota</taxon>
        <taxon>Actinomycetes</taxon>
        <taxon>Mycobacteriales</taxon>
        <taxon>Mycobacteriaceae</taxon>
        <taxon>Mycobacterium</taxon>
    </lineage>
</organism>
<accession>A0A7Z7IN24</accession>
<protein>
    <submittedName>
        <fullName evidence="3">PE-PGRS family protein PE_PGRS16</fullName>
    </submittedName>
</protein>
<sequence length="189" mass="19855">MSFVSVAPDMLVTAASDLAGLGSAINAANATAASSTTTVLAAAADEVSEGIAALFGMHAQEYQALGAQATAFHEQFARALTTAGFAFASAEAANAAASASPLETLEEQILGVINAPTQILLGRPLIGDGANGAPGTGQAGGAGGLLWGNGRQRGGRTRRQRRRVWQRWSWWRRRRGRAGRRRPRRCERR</sequence>
<evidence type="ECO:0000256" key="1">
    <source>
        <dbReference type="SAM" id="MobiDB-lite"/>
    </source>
</evidence>
<dbReference type="InterPro" id="IPR000084">
    <property type="entry name" value="PE-PGRS_N"/>
</dbReference>
<evidence type="ECO:0000313" key="3">
    <source>
        <dbReference type="EMBL" id="SOJ56635.1"/>
    </source>
</evidence>
<keyword evidence="4" id="KW-1185">Reference proteome</keyword>
<proteinExistence type="predicted"/>
<feature type="region of interest" description="Disordered" evidence="1">
    <location>
        <begin position="131"/>
        <end position="160"/>
    </location>
</feature>
<dbReference type="Proteomes" id="UP000554965">
    <property type="component" value="Unassembled WGS sequence"/>
</dbReference>
<evidence type="ECO:0000313" key="4">
    <source>
        <dbReference type="Proteomes" id="UP000554965"/>
    </source>
</evidence>
<dbReference type="Gene3D" id="1.10.287.850">
    <property type="entry name" value="HP0062-like domain"/>
    <property type="match status" value="1"/>
</dbReference>
<dbReference type="InterPro" id="IPR038332">
    <property type="entry name" value="PPE_sf"/>
</dbReference>
<name>A0A7Z7IN24_9MYCO</name>
<gene>
    <name evidence="3" type="ORF">MSIMFB_04111</name>
</gene>
<dbReference type="Pfam" id="PF00934">
    <property type="entry name" value="PE"/>
    <property type="match status" value="1"/>
</dbReference>
<dbReference type="EMBL" id="OCTY01000002">
    <property type="protein sequence ID" value="SOJ56635.1"/>
    <property type="molecule type" value="Genomic_DNA"/>
</dbReference>
<evidence type="ECO:0000259" key="2">
    <source>
        <dbReference type="Pfam" id="PF00934"/>
    </source>
</evidence>